<dbReference type="KEGG" id="mor:MOC_4799"/>
<dbReference type="GO" id="GO:0008168">
    <property type="term" value="F:methyltransferase activity"/>
    <property type="evidence" value="ECO:0007669"/>
    <property type="project" value="UniProtKB-KW"/>
</dbReference>
<proteinExistence type="predicted"/>
<dbReference type="RefSeq" id="WP_043759469.1">
    <property type="nucleotide sequence ID" value="NZ_CP003811.1"/>
</dbReference>
<dbReference type="CDD" id="cd02440">
    <property type="entry name" value="AdoMet_MTases"/>
    <property type="match status" value="1"/>
</dbReference>
<dbReference type="HOGENOM" id="CLU_081790_0_0_5"/>
<accession>A0A089QD94</accession>
<dbReference type="Pfam" id="PF08242">
    <property type="entry name" value="Methyltransf_12"/>
    <property type="match status" value="1"/>
</dbReference>
<dbReference type="eggNOG" id="COG0500">
    <property type="taxonomic scope" value="Bacteria"/>
</dbReference>
<protein>
    <submittedName>
        <fullName evidence="2">Methyltransferase</fullName>
    </submittedName>
</protein>
<keyword evidence="2" id="KW-0808">Transferase</keyword>
<dbReference type="STRING" id="693986.MOC_4799"/>
<organism evidence="2 3">
    <name type="scientific">Methylobacterium oryzae CBMB20</name>
    <dbReference type="NCBI Taxonomy" id="693986"/>
    <lineage>
        <taxon>Bacteria</taxon>
        <taxon>Pseudomonadati</taxon>
        <taxon>Pseudomonadota</taxon>
        <taxon>Alphaproteobacteria</taxon>
        <taxon>Hyphomicrobiales</taxon>
        <taxon>Methylobacteriaceae</taxon>
        <taxon>Methylobacterium</taxon>
    </lineage>
</organism>
<sequence>MADGVSAAARKFDADRAGEYAQQSRIALAGYEACHELAACMLAAVLGSGTPARLLIVGAGGGGPEIVTAAALEPGWRFTAVDPSSAMMDLTIARLEQDGLHDRTEIVLGTVDALPQDAVYDAATLIGMLHHLPGDAEKRAILQAIAARLKPGAPLVLAGNHYAYASQPLLLAAWGERWRQHGASADAIEARRGKILQGADPPHSEAAVAALLDAAGFAPPTRFFSSLFWGAWLALRRAGSADGA</sequence>
<dbReference type="InterPro" id="IPR029063">
    <property type="entry name" value="SAM-dependent_MTases_sf"/>
</dbReference>
<keyword evidence="2" id="KW-0489">Methyltransferase</keyword>
<dbReference type="InterPro" id="IPR013217">
    <property type="entry name" value="Methyltransf_12"/>
</dbReference>
<dbReference type="GO" id="GO:0032259">
    <property type="term" value="P:methylation"/>
    <property type="evidence" value="ECO:0007669"/>
    <property type="project" value="UniProtKB-KW"/>
</dbReference>
<dbReference type="Proteomes" id="UP000029492">
    <property type="component" value="Chromosome"/>
</dbReference>
<evidence type="ECO:0000313" key="2">
    <source>
        <dbReference type="EMBL" id="AIQ92554.1"/>
    </source>
</evidence>
<keyword evidence="3" id="KW-1185">Reference proteome</keyword>
<reference evidence="2 3" key="1">
    <citation type="journal article" date="2014" name="PLoS ONE">
        <title>Genome Information of Methylobacterium oryzae, a Plant-Probiotic Methylotroph in the Phyllosphere.</title>
        <authorList>
            <person name="Kwak M.J."/>
            <person name="Jeong H."/>
            <person name="Madhaiyan M."/>
            <person name="Lee Y."/>
            <person name="Sa T.M."/>
            <person name="Oh T.K."/>
            <person name="Kim J.F."/>
        </authorList>
    </citation>
    <scope>NUCLEOTIDE SEQUENCE [LARGE SCALE GENOMIC DNA]</scope>
    <source>
        <strain evidence="2 3">CBMB20</strain>
    </source>
</reference>
<evidence type="ECO:0000313" key="3">
    <source>
        <dbReference type="Proteomes" id="UP000029492"/>
    </source>
</evidence>
<dbReference type="SUPFAM" id="SSF53335">
    <property type="entry name" value="S-adenosyl-L-methionine-dependent methyltransferases"/>
    <property type="match status" value="1"/>
</dbReference>
<dbReference type="AlphaFoldDB" id="A0A089QD94"/>
<feature type="domain" description="Methyltransferase type 12" evidence="1">
    <location>
        <begin position="55"/>
        <end position="154"/>
    </location>
</feature>
<evidence type="ECO:0000259" key="1">
    <source>
        <dbReference type="Pfam" id="PF08242"/>
    </source>
</evidence>
<dbReference type="Gene3D" id="3.40.50.150">
    <property type="entry name" value="Vaccinia Virus protein VP39"/>
    <property type="match status" value="1"/>
</dbReference>
<dbReference type="EMBL" id="CP003811">
    <property type="protein sequence ID" value="AIQ92554.1"/>
    <property type="molecule type" value="Genomic_DNA"/>
</dbReference>
<name>A0A089QD94_9HYPH</name>
<gene>
    <name evidence="2" type="ORF">MOC_4799</name>
</gene>